<dbReference type="GO" id="GO:0005524">
    <property type="term" value="F:ATP binding"/>
    <property type="evidence" value="ECO:0007669"/>
    <property type="project" value="UniProtKB-UniRule"/>
</dbReference>
<reference evidence="11" key="1">
    <citation type="journal article" date="2020" name="mSystems">
        <title>Genome- and Community-Level Interaction Insights into Carbon Utilization and Element Cycling Functions of Hydrothermarchaeota in Hydrothermal Sediment.</title>
        <authorList>
            <person name="Zhou Z."/>
            <person name="Liu Y."/>
            <person name="Xu W."/>
            <person name="Pan J."/>
            <person name="Luo Z.H."/>
            <person name="Li M."/>
        </authorList>
    </citation>
    <scope>NUCLEOTIDE SEQUENCE [LARGE SCALE GENOMIC DNA]</scope>
    <source>
        <strain evidence="11">SpSt-767</strain>
    </source>
</reference>
<dbReference type="GO" id="GO:0008764">
    <property type="term" value="F:UDP-N-acetylmuramoylalanine-D-glutamate ligase activity"/>
    <property type="evidence" value="ECO:0007669"/>
    <property type="project" value="UniProtKB-UniRule"/>
</dbReference>
<dbReference type="PANTHER" id="PTHR43692:SF1">
    <property type="entry name" value="UDP-N-ACETYLMURAMOYLALANINE--D-GLUTAMATE LIGASE"/>
    <property type="match status" value="1"/>
</dbReference>
<keyword evidence="3 7" id="KW-0963">Cytoplasm</keyword>
<accession>A0A7V6A3T4</accession>
<evidence type="ECO:0000256" key="3">
    <source>
        <dbReference type="ARBA" id="ARBA00022490"/>
    </source>
</evidence>
<dbReference type="Gene3D" id="3.90.190.20">
    <property type="entry name" value="Mur ligase, C-terminal domain"/>
    <property type="match status" value="1"/>
</dbReference>
<keyword evidence="7 8" id="KW-0961">Cell wall biogenesis/degradation</keyword>
<evidence type="ECO:0000256" key="1">
    <source>
        <dbReference type="ARBA" id="ARBA00004496"/>
    </source>
</evidence>
<comment type="similarity">
    <text evidence="7">Belongs to the MurCDEF family.</text>
</comment>
<dbReference type="HAMAP" id="MF_00639">
    <property type="entry name" value="MurD"/>
    <property type="match status" value="1"/>
</dbReference>
<dbReference type="GO" id="GO:0009252">
    <property type="term" value="P:peptidoglycan biosynthetic process"/>
    <property type="evidence" value="ECO:0007669"/>
    <property type="project" value="UniProtKB-UniRule"/>
</dbReference>
<sequence length="453" mass="48609">MDLTGKNVLVVGLARTGVALAHFLTRAGAKVTVTDRAPAQELAAMRQLIQTLPVKEELGVPEPQDVSRFDIILPSPGVPPELPWLEAARRSGIPVWGELELAGQFLTRPVIAVSGTNGKTTTTTLVGKFLAVSRVRTLVGGNIGTPLAALLEKQHEADFLVLEISSFQLDTAPSFHPQFAALLNITPDHLDRYPDYAAYTASKARLFANMTATETKVLNYDDPLVRPLGQGLGGVLYFSTSESLLDGACLAGEVIKVRLPGAPVHDFPLADIRLQGAHNVENIMAALLLSLAAGADPRVCREVLASFAGLPHRLEWVANRGGVDFYDDSKGTNVGAVARSLASFDRPVILIAGGRDKDSDFSLLNDLIREHVKALVLVGETRERLAQVWAGLAPAYLAADMDEAVACAADLAEPGDVVLLSPACASFDMFRDYAHRGETFQKAVKEEVHAEKK</sequence>
<keyword evidence="4 7" id="KW-0436">Ligase</keyword>
<dbReference type="UniPathway" id="UPA00219"/>
<feature type="domain" description="Mur ligase central" evidence="10">
    <location>
        <begin position="113"/>
        <end position="289"/>
    </location>
</feature>
<comment type="function">
    <text evidence="7 8">Cell wall formation. Catalyzes the addition of glutamate to the nucleotide precursor UDP-N-acetylmuramoyl-L-alanine (UMA).</text>
</comment>
<dbReference type="GO" id="GO:0008360">
    <property type="term" value="P:regulation of cell shape"/>
    <property type="evidence" value="ECO:0007669"/>
    <property type="project" value="UniProtKB-KW"/>
</dbReference>
<evidence type="ECO:0000256" key="5">
    <source>
        <dbReference type="ARBA" id="ARBA00022741"/>
    </source>
</evidence>
<dbReference type="InterPro" id="IPR005762">
    <property type="entry name" value="MurD"/>
</dbReference>
<dbReference type="GO" id="GO:0005737">
    <property type="term" value="C:cytoplasm"/>
    <property type="evidence" value="ECO:0007669"/>
    <property type="project" value="UniProtKB-SubCell"/>
</dbReference>
<dbReference type="InterPro" id="IPR036615">
    <property type="entry name" value="Mur_ligase_C_dom_sf"/>
</dbReference>
<evidence type="ECO:0000256" key="7">
    <source>
        <dbReference type="HAMAP-Rule" id="MF_00639"/>
    </source>
</evidence>
<dbReference type="Gene3D" id="3.40.50.720">
    <property type="entry name" value="NAD(P)-binding Rossmann-like Domain"/>
    <property type="match status" value="1"/>
</dbReference>
<keyword evidence="6 7" id="KW-0067">ATP-binding</keyword>
<keyword evidence="7 8" id="KW-0131">Cell cycle</keyword>
<keyword evidence="7 8" id="KW-0133">Cell shape</keyword>
<dbReference type="Pfam" id="PF02875">
    <property type="entry name" value="Mur_ligase_C"/>
    <property type="match status" value="1"/>
</dbReference>
<evidence type="ECO:0000256" key="8">
    <source>
        <dbReference type="RuleBase" id="RU003664"/>
    </source>
</evidence>
<evidence type="ECO:0000256" key="6">
    <source>
        <dbReference type="ARBA" id="ARBA00022840"/>
    </source>
</evidence>
<dbReference type="NCBIfam" id="TIGR01087">
    <property type="entry name" value="murD"/>
    <property type="match status" value="1"/>
</dbReference>
<dbReference type="InterPro" id="IPR004101">
    <property type="entry name" value="Mur_ligase_C"/>
</dbReference>
<dbReference type="Pfam" id="PF21799">
    <property type="entry name" value="MurD-like_N"/>
    <property type="match status" value="1"/>
</dbReference>
<protein>
    <recommendedName>
        <fullName evidence="7 8">UDP-N-acetylmuramoylalanine--D-glutamate ligase</fullName>
        <ecNumber evidence="7 8">6.3.2.9</ecNumber>
    </recommendedName>
    <alternativeName>
        <fullName evidence="7">D-glutamic acid-adding enzyme</fullName>
    </alternativeName>
    <alternativeName>
        <fullName evidence="7">UDP-N-acetylmuramoyl-L-alanyl-D-glutamate synthetase</fullName>
    </alternativeName>
</protein>
<dbReference type="PANTHER" id="PTHR43692">
    <property type="entry name" value="UDP-N-ACETYLMURAMOYLALANINE--D-GLUTAMATE LIGASE"/>
    <property type="match status" value="1"/>
</dbReference>
<evidence type="ECO:0000313" key="11">
    <source>
        <dbReference type="EMBL" id="HHS29675.1"/>
    </source>
</evidence>
<name>A0A7V6A3T4_9BACT</name>
<comment type="subcellular location">
    <subcellularLocation>
        <location evidence="1 7 8">Cytoplasm</location>
    </subcellularLocation>
</comment>
<gene>
    <name evidence="7 11" type="primary">murD</name>
    <name evidence="11" type="ORF">ENV52_08245</name>
</gene>
<dbReference type="Pfam" id="PF08245">
    <property type="entry name" value="Mur_ligase_M"/>
    <property type="match status" value="1"/>
</dbReference>
<comment type="caution">
    <text evidence="11">The sequence shown here is derived from an EMBL/GenBank/DDBJ whole genome shotgun (WGS) entry which is preliminary data.</text>
</comment>
<comment type="catalytic activity">
    <reaction evidence="7 8">
        <text>UDP-N-acetyl-alpha-D-muramoyl-L-alanine + D-glutamate + ATP = UDP-N-acetyl-alpha-D-muramoyl-L-alanyl-D-glutamate + ADP + phosphate + H(+)</text>
        <dbReference type="Rhea" id="RHEA:16429"/>
        <dbReference type="ChEBI" id="CHEBI:15378"/>
        <dbReference type="ChEBI" id="CHEBI:29986"/>
        <dbReference type="ChEBI" id="CHEBI:30616"/>
        <dbReference type="ChEBI" id="CHEBI:43474"/>
        <dbReference type="ChEBI" id="CHEBI:83898"/>
        <dbReference type="ChEBI" id="CHEBI:83900"/>
        <dbReference type="ChEBI" id="CHEBI:456216"/>
        <dbReference type="EC" id="6.3.2.9"/>
    </reaction>
</comment>
<evidence type="ECO:0000256" key="4">
    <source>
        <dbReference type="ARBA" id="ARBA00022598"/>
    </source>
</evidence>
<evidence type="ECO:0000259" key="10">
    <source>
        <dbReference type="Pfam" id="PF08245"/>
    </source>
</evidence>
<evidence type="ECO:0000259" key="9">
    <source>
        <dbReference type="Pfam" id="PF02875"/>
    </source>
</evidence>
<feature type="binding site" evidence="7">
    <location>
        <begin position="115"/>
        <end position="121"/>
    </location>
    <ligand>
        <name>ATP</name>
        <dbReference type="ChEBI" id="CHEBI:30616"/>
    </ligand>
</feature>
<proteinExistence type="inferred from homology"/>
<dbReference type="EMBL" id="DTGR01000134">
    <property type="protein sequence ID" value="HHS29675.1"/>
    <property type="molecule type" value="Genomic_DNA"/>
</dbReference>
<keyword evidence="5 7" id="KW-0547">Nucleotide-binding</keyword>
<dbReference type="SUPFAM" id="SSF53623">
    <property type="entry name" value="MurD-like peptide ligases, catalytic domain"/>
    <property type="match status" value="1"/>
</dbReference>
<dbReference type="SUPFAM" id="SSF53244">
    <property type="entry name" value="MurD-like peptide ligases, peptide-binding domain"/>
    <property type="match status" value="1"/>
</dbReference>
<dbReference type="InterPro" id="IPR036565">
    <property type="entry name" value="Mur-like_cat_sf"/>
</dbReference>
<dbReference type="SUPFAM" id="SSF51984">
    <property type="entry name" value="MurCD N-terminal domain"/>
    <property type="match status" value="1"/>
</dbReference>
<dbReference type="EC" id="6.3.2.9" evidence="7 8"/>
<dbReference type="AlphaFoldDB" id="A0A7V6A3T4"/>
<comment type="pathway">
    <text evidence="2 7 8">Cell wall biogenesis; peptidoglycan biosynthesis.</text>
</comment>
<keyword evidence="7 8" id="KW-0132">Cell division</keyword>
<dbReference type="Gene3D" id="3.40.1190.10">
    <property type="entry name" value="Mur-like, catalytic domain"/>
    <property type="match status" value="1"/>
</dbReference>
<evidence type="ECO:0000256" key="2">
    <source>
        <dbReference type="ARBA" id="ARBA00004752"/>
    </source>
</evidence>
<organism evidence="11">
    <name type="scientific">Desulfobacca acetoxidans</name>
    <dbReference type="NCBI Taxonomy" id="60893"/>
    <lineage>
        <taxon>Bacteria</taxon>
        <taxon>Pseudomonadati</taxon>
        <taxon>Thermodesulfobacteriota</taxon>
        <taxon>Desulfobaccia</taxon>
        <taxon>Desulfobaccales</taxon>
        <taxon>Desulfobaccaceae</taxon>
        <taxon>Desulfobacca</taxon>
    </lineage>
</organism>
<dbReference type="InterPro" id="IPR013221">
    <property type="entry name" value="Mur_ligase_cen"/>
</dbReference>
<feature type="domain" description="Mur ligase C-terminal" evidence="9">
    <location>
        <begin position="312"/>
        <end position="424"/>
    </location>
</feature>
<dbReference type="GO" id="GO:0071555">
    <property type="term" value="P:cell wall organization"/>
    <property type="evidence" value="ECO:0007669"/>
    <property type="project" value="UniProtKB-KW"/>
</dbReference>
<dbReference type="GO" id="GO:0051301">
    <property type="term" value="P:cell division"/>
    <property type="evidence" value="ECO:0007669"/>
    <property type="project" value="UniProtKB-KW"/>
</dbReference>
<keyword evidence="7 8" id="KW-0573">Peptidoglycan synthesis</keyword>